<keyword evidence="2" id="KW-0808">Transferase</keyword>
<name>A0A7C4RYN6_FERPE</name>
<dbReference type="NCBIfam" id="TIGR01444">
    <property type="entry name" value="fkbM_fam"/>
    <property type="match status" value="1"/>
</dbReference>
<dbReference type="GO" id="GO:0008168">
    <property type="term" value="F:methyltransferase activity"/>
    <property type="evidence" value="ECO:0007669"/>
    <property type="project" value="UniProtKB-KW"/>
</dbReference>
<gene>
    <name evidence="2" type="ORF">ENT72_02710</name>
</gene>
<evidence type="ECO:0000259" key="1">
    <source>
        <dbReference type="Pfam" id="PF05050"/>
    </source>
</evidence>
<protein>
    <submittedName>
        <fullName evidence="2">FkbM family methyltransferase</fullName>
    </submittedName>
</protein>
<accession>A0A7C4RYN6</accession>
<dbReference type="InterPro" id="IPR029063">
    <property type="entry name" value="SAM-dependent_MTases_sf"/>
</dbReference>
<organism evidence="2">
    <name type="scientific">Fervidobacterium pennivorans</name>
    <dbReference type="NCBI Taxonomy" id="93466"/>
    <lineage>
        <taxon>Bacteria</taxon>
        <taxon>Thermotogati</taxon>
        <taxon>Thermotogota</taxon>
        <taxon>Thermotogae</taxon>
        <taxon>Thermotogales</taxon>
        <taxon>Fervidobacteriaceae</taxon>
        <taxon>Fervidobacterium</taxon>
    </lineage>
</organism>
<reference evidence="2" key="1">
    <citation type="journal article" date="2020" name="mSystems">
        <title>Genome- and Community-Level Interaction Insights into Carbon Utilization and Element Cycling Functions of Hydrothermarchaeota in Hydrothermal Sediment.</title>
        <authorList>
            <person name="Zhou Z."/>
            <person name="Liu Y."/>
            <person name="Xu W."/>
            <person name="Pan J."/>
            <person name="Luo Z.H."/>
            <person name="Li M."/>
        </authorList>
    </citation>
    <scope>NUCLEOTIDE SEQUENCE [LARGE SCALE GENOMIC DNA]</scope>
    <source>
        <strain evidence="2">SpSt-604</strain>
    </source>
</reference>
<comment type="caution">
    <text evidence="2">The sequence shown here is derived from an EMBL/GenBank/DDBJ whole genome shotgun (WGS) entry which is preliminary data.</text>
</comment>
<dbReference type="AlphaFoldDB" id="A0A7C4RYN6"/>
<dbReference type="PANTHER" id="PTHR34203">
    <property type="entry name" value="METHYLTRANSFERASE, FKBM FAMILY PROTEIN"/>
    <property type="match status" value="1"/>
</dbReference>
<dbReference type="InterPro" id="IPR006342">
    <property type="entry name" value="FkbM_mtfrase"/>
</dbReference>
<sequence length="291" mass="34625">MTILKSWDSFIWDLGAGQEHEVLSKGELTILKALYNLSNPEGVFVDVGAYIGYYSVRMIPHFKKVIAFEPNPYSYVKLIKNVQLNYGKDYTNFFTAYNFALGDKHEHKKFYIRQASSTFMPLDNHKYPILETIDVEVRRMDDVVDVADVVKIDTEAYELYVIKGMGRILEECKPSLVIEHHEWRGYKINQYQEIRRLLSKMGYICMNLRYGNEGAHKLYHHPDRGLEKVYDMVAWHWINYCLENISKGRPWYYGLPYTWWWGMSLIDFIFEIRNHVEDEPEWINLIKQEHP</sequence>
<dbReference type="Gene3D" id="3.40.50.150">
    <property type="entry name" value="Vaccinia Virus protein VP39"/>
    <property type="match status" value="1"/>
</dbReference>
<feature type="domain" description="Methyltransferase FkbM" evidence="1">
    <location>
        <begin position="46"/>
        <end position="204"/>
    </location>
</feature>
<dbReference type="Pfam" id="PF05050">
    <property type="entry name" value="Methyltransf_21"/>
    <property type="match status" value="1"/>
</dbReference>
<dbReference type="InterPro" id="IPR052514">
    <property type="entry name" value="SAM-dependent_MTase"/>
</dbReference>
<evidence type="ECO:0000313" key="2">
    <source>
        <dbReference type="EMBL" id="HGU41821.1"/>
    </source>
</evidence>
<dbReference type="PANTHER" id="PTHR34203:SF15">
    <property type="entry name" value="SLL1173 PROTEIN"/>
    <property type="match status" value="1"/>
</dbReference>
<dbReference type="EMBL" id="DSZT01000078">
    <property type="protein sequence ID" value="HGU41821.1"/>
    <property type="molecule type" value="Genomic_DNA"/>
</dbReference>
<dbReference type="GO" id="GO:0032259">
    <property type="term" value="P:methylation"/>
    <property type="evidence" value="ECO:0007669"/>
    <property type="project" value="UniProtKB-KW"/>
</dbReference>
<proteinExistence type="predicted"/>
<keyword evidence="2" id="KW-0489">Methyltransferase</keyword>
<dbReference type="SUPFAM" id="SSF53335">
    <property type="entry name" value="S-adenosyl-L-methionine-dependent methyltransferases"/>
    <property type="match status" value="1"/>
</dbReference>